<evidence type="ECO:0008006" key="4">
    <source>
        <dbReference type="Google" id="ProtNLM"/>
    </source>
</evidence>
<proteinExistence type="predicted"/>
<feature type="chain" id="PRO_5008001506" description="Rhodanese domain-containing protein" evidence="1">
    <location>
        <begin position="20"/>
        <end position="141"/>
    </location>
</feature>
<gene>
    <name evidence="2" type="ORF">SY85_21710</name>
</gene>
<dbReference type="SUPFAM" id="SSF52821">
    <property type="entry name" value="Rhodanese/Cell cycle control phosphatase"/>
    <property type="match status" value="1"/>
</dbReference>
<dbReference type="STRING" id="1492898.SY85_21710"/>
<feature type="signal peptide" evidence="1">
    <location>
        <begin position="1"/>
        <end position="19"/>
    </location>
</feature>
<reference evidence="3" key="1">
    <citation type="submission" date="2015-01" db="EMBL/GenBank/DDBJ databases">
        <title>Flavisolibacter sp./LCS9/ whole genome sequencing.</title>
        <authorList>
            <person name="Kim M.K."/>
            <person name="Srinivasan S."/>
            <person name="Lee J.-J."/>
        </authorList>
    </citation>
    <scope>NUCLEOTIDE SEQUENCE [LARGE SCALE GENOMIC DNA]</scope>
    <source>
        <strain evidence="3">LCS9</strain>
    </source>
</reference>
<name>A0A172U0E7_9BACT</name>
<dbReference type="EMBL" id="CP011390">
    <property type="protein sequence ID" value="ANE52702.1"/>
    <property type="molecule type" value="Genomic_DNA"/>
</dbReference>
<evidence type="ECO:0000256" key="1">
    <source>
        <dbReference type="SAM" id="SignalP"/>
    </source>
</evidence>
<evidence type="ECO:0000313" key="2">
    <source>
        <dbReference type="EMBL" id="ANE52702.1"/>
    </source>
</evidence>
<dbReference type="PATRIC" id="fig|1492898.3.peg.4710"/>
<organism evidence="2 3">
    <name type="scientific">Flavisolibacter tropicus</name>
    <dbReference type="NCBI Taxonomy" id="1492898"/>
    <lineage>
        <taxon>Bacteria</taxon>
        <taxon>Pseudomonadati</taxon>
        <taxon>Bacteroidota</taxon>
        <taxon>Chitinophagia</taxon>
        <taxon>Chitinophagales</taxon>
        <taxon>Chitinophagaceae</taxon>
        <taxon>Flavisolibacter</taxon>
    </lineage>
</organism>
<dbReference type="Gene3D" id="3.40.250.10">
    <property type="entry name" value="Rhodanese-like domain"/>
    <property type="match status" value="1"/>
</dbReference>
<accession>A0A172U0E7</accession>
<protein>
    <recommendedName>
        <fullName evidence="4">Rhodanese domain-containing protein</fullName>
    </recommendedName>
</protein>
<reference evidence="2 3" key="2">
    <citation type="journal article" date="2016" name="Int. J. Syst. Evol. Microbiol.">
        <title>Flavisolibacter tropicus sp. nov., isolated from tropical soil.</title>
        <authorList>
            <person name="Lee J.J."/>
            <person name="Kang M.S."/>
            <person name="Kim G.S."/>
            <person name="Lee C.S."/>
            <person name="Lim S."/>
            <person name="Lee J."/>
            <person name="Roh S.H."/>
            <person name="Kang H."/>
            <person name="Ha J.M."/>
            <person name="Bae S."/>
            <person name="Jung H.Y."/>
            <person name="Kim M.K."/>
        </authorList>
    </citation>
    <scope>NUCLEOTIDE SEQUENCE [LARGE SCALE GENOMIC DNA]</scope>
    <source>
        <strain evidence="2 3">LCS9</strain>
    </source>
</reference>
<dbReference type="Proteomes" id="UP000077177">
    <property type="component" value="Chromosome"/>
</dbReference>
<dbReference type="AlphaFoldDB" id="A0A172U0E7"/>
<keyword evidence="1" id="KW-0732">Signal</keyword>
<keyword evidence="3" id="KW-1185">Reference proteome</keyword>
<dbReference type="KEGG" id="fla:SY85_21710"/>
<dbReference type="InterPro" id="IPR036873">
    <property type="entry name" value="Rhodanese-like_dom_sf"/>
</dbReference>
<dbReference type="RefSeq" id="WP_226998938.1">
    <property type="nucleotide sequence ID" value="NZ_CP011390.1"/>
</dbReference>
<evidence type="ECO:0000313" key="3">
    <source>
        <dbReference type="Proteomes" id="UP000077177"/>
    </source>
</evidence>
<sequence length="141" mass="15624">MLRSFLLAGVLFIAFQGKAQNPENWTAKQLIEPSDLATAINGKKDIPVIISVGPGATIPNSVAIGMVNSQEGLDKLKVQLKEVAKDKKIVIYCGCCPFEHCPNVRPAINALKEMKFTQYYLLNIPHNIKKDWIDKGYPVTK</sequence>